<feature type="compositionally biased region" description="Basic and acidic residues" evidence="1">
    <location>
        <begin position="959"/>
        <end position="980"/>
    </location>
</feature>
<feature type="compositionally biased region" description="Low complexity" evidence="1">
    <location>
        <begin position="121"/>
        <end position="150"/>
    </location>
</feature>
<evidence type="ECO:0000313" key="2">
    <source>
        <dbReference type="EMBL" id="KAF2154851.1"/>
    </source>
</evidence>
<feature type="compositionally biased region" description="Polar residues" evidence="1">
    <location>
        <begin position="42"/>
        <end position="58"/>
    </location>
</feature>
<dbReference type="SUPFAM" id="SSF52047">
    <property type="entry name" value="RNI-like"/>
    <property type="match status" value="1"/>
</dbReference>
<protein>
    <submittedName>
        <fullName evidence="2">RNI-like protein</fullName>
    </submittedName>
</protein>
<feature type="compositionally biased region" description="Basic and acidic residues" evidence="1">
    <location>
        <begin position="326"/>
        <end position="359"/>
    </location>
</feature>
<dbReference type="EMBL" id="ML996083">
    <property type="protein sequence ID" value="KAF2154851.1"/>
    <property type="molecule type" value="Genomic_DNA"/>
</dbReference>
<accession>A0A9P4J597</accession>
<feature type="compositionally biased region" description="Basic and acidic residues" evidence="1">
    <location>
        <begin position="286"/>
        <end position="316"/>
    </location>
</feature>
<keyword evidence="3" id="KW-1185">Reference proteome</keyword>
<comment type="caution">
    <text evidence="2">The sequence shown here is derived from an EMBL/GenBank/DDBJ whole genome shotgun (WGS) entry which is preliminary data.</text>
</comment>
<feature type="region of interest" description="Disordered" evidence="1">
    <location>
        <begin position="939"/>
        <end position="984"/>
    </location>
</feature>
<dbReference type="InterPro" id="IPR032675">
    <property type="entry name" value="LRR_dom_sf"/>
</dbReference>
<name>A0A9P4J597_9PEZI</name>
<feature type="compositionally biased region" description="Polar residues" evidence="1">
    <location>
        <begin position="197"/>
        <end position="206"/>
    </location>
</feature>
<feature type="region of interest" description="Disordered" evidence="1">
    <location>
        <begin position="1"/>
        <end position="225"/>
    </location>
</feature>
<proteinExistence type="predicted"/>
<reference evidence="2" key="1">
    <citation type="journal article" date="2020" name="Stud. Mycol.">
        <title>101 Dothideomycetes genomes: a test case for predicting lifestyles and emergence of pathogens.</title>
        <authorList>
            <person name="Haridas S."/>
            <person name="Albert R."/>
            <person name="Binder M."/>
            <person name="Bloem J."/>
            <person name="Labutti K."/>
            <person name="Salamov A."/>
            <person name="Andreopoulos B."/>
            <person name="Baker S."/>
            <person name="Barry K."/>
            <person name="Bills G."/>
            <person name="Bluhm B."/>
            <person name="Cannon C."/>
            <person name="Castanera R."/>
            <person name="Culley D."/>
            <person name="Daum C."/>
            <person name="Ezra D."/>
            <person name="Gonzalez J."/>
            <person name="Henrissat B."/>
            <person name="Kuo A."/>
            <person name="Liang C."/>
            <person name="Lipzen A."/>
            <person name="Lutzoni F."/>
            <person name="Magnuson J."/>
            <person name="Mondo S."/>
            <person name="Nolan M."/>
            <person name="Ohm R."/>
            <person name="Pangilinan J."/>
            <person name="Park H.-J."/>
            <person name="Ramirez L."/>
            <person name="Alfaro M."/>
            <person name="Sun H."/>
            <person name="Tritt A."/>
            <person name="Yoshinaga Y."/>
            <person name="Zwiers L.-H."/>
            <person name="Turgeon B."/>
            <person name="Goodwin S."/>
            <person name="Spatafora J."/>
            <person name="Crous P."/>
            <person name="Grigoriev I."/>
        </authorList>
    </citation>
    <scope>NUCLEOTIDE SEQUENCE</scope>
    <source>
        <strain evidence="2">CBS 260.36</strain>
    </source>
</reference>
<feature type="region of interest" description="Disordered" evidence="1">
    <location>
        <begin position="1070"/>
        <end position="1097"/>
    </location>
</feature>
<sequence length="1232" mass="134148">MENVHGVDVSWLHRPQRDPITRSRAPSSPATPSKDLFAASPATPQTSVPSTPNIGTANDDSRQLSRVVTEPLPSSQTPTSSTTTTHIEGNAPRSNTRRPHLLNRSGSDKNSTDGNKNPRRASWISNISSRFSSTSSPSAASPASPQLSKPIVNGSHTTSPQPDLERLAASPALHSPTLTRRDSDELQPYVPQKPKESGNSFFSSITKRLAPSGQAGSGTRGCENGGVCARRTMNVNPNRARCLLPELDHSKLRRVSFSVDVEIASGPKYKDDEAIVDKNKKNKDRKIKERAEGEALKHPKTATDLKENDEKSHLSMEEALASTDGEAPHEDDQKSDDADPKAMTRKQEKKKKSEEERKERKERKRKKAEENGTVPVELRGDDEDSKDSSRAGSVAAPTGPPPKPHDRPTTDPVRIYRRCCQLRESPILKRITEQLSSPTCTDPGDSGTVTCLNLTGSRLQLADFITLGDWLAIVPVRRLLLEDADITDEGLRVVLAGLLAAKKPEPTRVRVRNSQTNSTSPERAGVIEKLILKNNPRVTRIGWKHLAVFLNMCRSIKAIDLSMIPFPDDLPPGNQFKNPSQTPQIHSTDAAEIFAKALAERLGGAKLEELSMSECDLNANKIRRLLDGAVMAGITRIGLAGNNLDEEGFDHVLEYVHSGVCHALDIGCNDLVQSQLAKLADALTHKPDLPFWGLSLAGCDLDTEGLRILFSALVKLPNLRFLDISHNKKLFENDATGGVHLLRKYIPLLQNLKRFHLMDVGINAKQTIGIAEVLPEGPTLAHVSLLENAELSKLVANTDENSQEEACALYASLMAAVRVSSTIICIDIDVPAPDNSEVVKALAKQVVAYCLRNMERLPLNEAMANTAAFELAKPHTEDGGNKVTYPDVLLHLVGHIDGYNENHDNDEPAPDDDYIVGGTGVVKALQYCLGEAKTQEFRRASGQLTATPAPGSGRATPTSRDRDQEAGREIERRGRAKEMSKNLLGSARKIRDRLQPALIKESINGDEMAYRRLLFLDQTLQGMIQRFEDEFPECRLTPPSPNHAGSVASSINSTSPAIATSSFGTSIPDHSVLGDSDEDNDIRVSARPSRRGSEVSLASRALAQEEGRMHRLGHGLRQDILKAGSGTPSPGPTASDGASPMPTSVGDKEHGLDEAHLAELKERLERLSGNEVKSLVDETGSLDAAMSKLGASIQDLRLLQEHDPHGWERFVESQVAARKNKGLDAESVRTSA</sequence>
<evidence type="ECO:0000313" key="3">
    <source>
        <dbReference type="Proteomes" id="UP000799439"/>
    </source>
</evidence>
<dbReference type="Gene3D" id="3.80.10.10">
    <property type="entry name" value="Ribonuclease Inhibitor"/>
    <property type="match status" value="2"/>
</dbReference>
<dbReference type="AlphaFoldDB" id="A0A9P4J597"/>
<gene>
    <name evidence="2" type="ORF">K461DRAFT_291760</name>
</gene>
<feature type="region of interest" description="Disordered" evidence="1">
    <location>
        <begin position="1121"/>
        <end position="1149"/>
    </location>
</feature>
<feature type="compositionally biased region" description="Low complexity" evidence="1">
    <location>
        <begin position="69"/>
        <end position="85"/>
    </location>
</feature>
<feature type="region of interest" description="Disordered" evidence="1">
    <location>
        <begin position="266"/>
        <end position="413"/>
    </location>
</feature>
<dbReference type="OrthoDB" id="8436363at2759"/>
<feature type="compositionally biased region" description="Basic and acidic residues" evidence="1">
    <location>
        <begin position="268"/>
        <end position="279"/>
    </location>
</feature>
<feature type="compositionally biased region" description="Low complexity" evidence="1">
    <location>
        <begin position="22"/>
        <end position="33"/>
    </location>
</feature>
<evidence type="ECO:0000256" key="1">
    <source>
        <dbReference type="SAM" id="MobiDB-lite"/>
    </source>
</evidence>
<organism evidence="2 3">
    <name type="scientific">Myriangium duriaei CBS 260.36</name>
    <dbReference type="NCBI Taxonomy" id="1168546"/>
    <lineage>
        <taxon>Eukaryota</taxon>
        <taxon>Fungi</taxon>
        <taxon>Dikarya</taxon>
        <taxon>Ascomycota</taxon>
        <taxon>Pezizomycotina</taxon>
        <taxon>Dothideomycetes</taxon>
        <taxon>Dothideomycetidae</taxon>
        <taxon>Myriangiales</taxon>
        <taxon>Myriangiaceae</taxon>
        <taxon>Myriangium</taxon>
    </lineage>
</organism>
<dbReference type="Proteomes" id="UP000799439">
    <property type="component" value="Unassembled WGS sequence"/>
</dbReference>